<reference evidence="1 2" key="1">
    <citation type="submission" date="2016-11" db="EMBL/GenBank/DDBJ databases">
        <title>Mixed transmission modes and dynamic genome evolution in an obligate animal-bacterial symbiosis.</title>
        <authorList>
            <person name="Russell S.L."/>
            <person name="Corbett-Detig R.B."/>
            <person name="Cavanaugh C.M."/>
        </authorList>
    </citation>
    <scope>NUCLEOTIDE SEQUENCE [LARGE SCALE GENOMIC DNA]</scope>
    <source>
        <strain evidence="1">Sp-SM6</strain>
    </source>
</reference>
<accession>A0A1T2LBV5</accession>
<protein>
    <submittedName>
        <fullName evidence="1">Uncharacterized protein</fullName>
    </submittedName>
</protein>
<evidence type="ECO:0000313" key="2">
    <source>
        <dbReference type="Proteomes" id="UP000190198"/>
    </source>
</evidence>
<name>A0A1T2LBV5_9GAMM</name>
<sequence>MKPSTTTVMHDIIRQVREGFPFSLDEQELCADDGCSYGCPKKLLEYIDIEIMEWEERLHSGETPNFRDVEKLAKTSRKIQRVLDKNSLLS</sequence>
<dbReference type="AlphaFoldDB" id="A0A1T2LBV5"/>
<dbReference type="RefSeq" id="WP_078476424.1">
    <property type="nucleotide sequence ID" value="NZ_MPRK01000038.1"/>
</dbReference>
<dbReference type="OrthoDB" id="6238348at2"/>
<gene>
    <name evidence="1" type="ORF">BOW52_03270</name>
</gene>
<proteinExistence type="predicted"/>
<dbReference type="EMBL" id="MPRK01000038">
    <property type="protein sequence ID" value="OOZ42426.1"/>
    <property type="molecule type" value="Genomic_DNA"/>
</dbReference>
<comment type="caution">
    <text evidence="1">The sequence shown here is derived from an EMBL/GenBank/DDBJ whole genome shotgun (WGS) entry which is preliminary data.</text>
</comment>
<evidence type="ECO:0000313" key="1">
    <source>
        <dbReference type="EMBL" id="OOZ42426.1"/>
    </source>
</evidence>
<dbReference type="Proteomes" id="UP000190198">
    <property type="component" value="Unassembled WGS sequence"/>
</dbReference>
<keyword evidence="2" id="KW-1185">Reference proteome</keyword>
<organism evidence="1 2">
    <name type="scientific">Solemya elarraichensis gill symbiont</name>
    <dbReference type="NCBI Taxonomy" id="1918949"/>
    <lineage>
        <taxon>Bacteria</taxon>
        <taxon>Pseudomonadati</taxon>
        <taxon>Pseudomonadota</taxon>
        <taxon>Gammaproteobacteria</taxon>
        <taxon>sulfur-oxidizing symbionts</taxon>
    </lineage>
</organism>